<evidence type="ECO:0000313" key="1">
    <source>
        <dbReference type="EMBL" id="GGL55970.1"/>
    </source>
</evidence>
<accession>A0A917S486</accession>
<dbReference type="Proteomes" id="UP000654670">
    <property type="component" value="Unassembled WGS sequence"/>
</dbReference>
<dbReference type="AlphaFoldDB" id="A0A917S486"/>
<sequence length="121" mass="14741">MDESMQSNKELSKIEKQIIDHFIFLPAIRLALNHDRKIIIASNPKFKEEYIKYIDEAIHRVVAAMRKNKDDIFDHHIRMTRKSWFEYDVYIRGQLIHVKYHKSVAAEWIYNQIEYYLNKQD</sequence>
<keyword evidence="2" id="KW-1185">Reference proteome</keyword>
<protein>
    <submittedName>
        <fullName evidence="1">Uncharacterized protein</fullName>
    </submittedName>
</protein>
<dbReference type="EMBL" id="BMOK01000007">
    <property type="protein sequence ID" value="GGL55970.1"/>
    <property type="molecule type" value="Genomic_DNA"/>
</dbReference>
<dbReference type="Pfam" id="PF26325">
    <property type="entry name" value="YhjD"/>
    <property type="match status" value="1"/>
</dbReference>
<evidence type="ECO:0000313" key="2">
    <source>
        <dbReference type="Proteomes" id="UP000654670"/>
    </source>
</evidence>
<reference evidence="1" key="2">
    <citation type="submission" date="2020-09" db="EMBL/GenBank/DDBJ databases">
        <authorList>
            <person name="Sun Q."/>
            <person name="Ohkuma M."/>
        </authorList>
    </citation>
    <scope>NUCLEOTIDE SEQUENCE</scope>
    <source>
        <strain evidence="1">JCM 15325</strain>
    </source>
</reference>
<comment type="caution">
    <text evidence="1">The sequence shown here is derived from an EMBL/GenBank/DDBJ whole genome shotgun (WGS) entry which is preliminary data.</text>
</comment>
<proteinExistence type="predicted"/>
<gene>
    <name evidence="1" type="ORF">GCM10007968_20100</name>
</gene>
<dbReference type="InterPro" id="IPR058600">
    <property type="entry name" value="YhjD-like"/>
</dbReference>
<reference evidence="1" key="1">
    <citation type="journal article" date="2014" name="Int. J. Syst. Evol. Microbiol.">
        <title>Complete genome sequence of Corynebacterium casei LMG S-19264T (=DSM 44701T), isolated from a smear-ripened cheese.</title>
        <authorList>
            <consortium name="US DOE Joint Genome Institute (JGI-PGF)"/>
            <person name="Walter F."/>
            <person name="Albersmeier A."/>
            <person name="Kalinowski J."/>
            <person name="Ruckert C."/>
        </authorList>
    </citation>
    <scope>NUCLEOTIDE SEQUENCE</scope>
    <source>
        <strain evidence="1">JCM 15325</strain>
    </source>
</reference>
<organism evidence="1 2">
    <name type="scientific">Sporolactobacillus putidus</name>
    <dbReference type="NCBI Taxonomy" id="492735"/>
    <lineage>
        <taxon>Bacteria</taxon>
        <taxon>Bacillati</taxon>
        <taxon>Bacillota</taxon>
        <taxon>Bacilli</taxon>
        <taxon>Bacillales</taxon>
        <taxon>Sporolactobacillaceae</taxon>
        <taxon>Sporolactobacillus</taxon>
    </lineage>
</organism>
<name>A0A917S486_9BACL</name>
<dbReference type="RefSeq" id="WP_188802971.1">
    <property type="nucleotide sequence ID" value="NZ_BMOK01000007.1"/>
</dbReference>